<feature type="compositionally biased region" description="Basic and acidic residues" evidence="1">
    <location>
        <begin position="50"/>
        <end position="65"/>
    </location>
</feature>
<sequence length="290" mass="32983">MKEEMFCDDLDELFDVAHKDALIMLKNEEDRDLLLSQREDRSQSSMAGVDMDHSKSLEKKKKRAEEEDGKLLPDIAAARSGLEKAERILILASGDGVEFLLGVPKIRSSSETDQASLSAINDWDLSQQIKAFVFYTTASNTGAFHHVRWMGKGLYCIKIFLFQDLFSLPECELRALRDISLFTALCYVPFWNESPIGPCAAKNDMDMMILMQQGISNEKLAKVAFTAFKRHLWYISEEAVGLSLFDDRISTDERRKMVNNMSRPEKPKGLKKVDGKSFLPQTSLSEFFLQ</sequence>
<evidence type="ECO:0000313" key="3">
    <source>
        <dbReference type="Proteomes" id="UP001487740"/>
    </source>
</evidence>
<organism evidence="2 3">
    <name type="scientific">Scylla paramamosain</name>
    <name type="common">Mud crab</name>
    <dbReference type="NCBI Taxonomy" id="85552"/>
    <lineage>
        <taxon>Eukaryota</taxon>
        <taxon>Metazoa</taxon>
        <taxon>Ecdysozoa</taxon>
        <taxon>Arthropoda</taxon>
        <taxon>Crustacea</taxon>
        <taxon>Multicrustacea</taxon>
        <taxon>Malacostraca</taxon>
        <taxon>Eumalacostraca</taxon>
        <taxon>Eucarida</taxon>
        <taxon>Decapoda</taxon>
        <taxon>Pleocyemata</taxon>
        <taxon>Brachyura</taxon>
        <taxon>Eubrachyura</taxon>
        <taxon>Portunoidea</taxon>
        <taxon>Portunidae</taxon>
        <taxon>Portuninae</taxon>
        <taxon>Scylla</taxon>
    </lineage>
</organism>
<feature type="region of interest" description="Disordered" evidence="1">
    <location>
        <begin position="35"/>
        <end position="65"/>
    </location>
</feature>
<accession>A0AAW0TC54</accession>
<evidence type="ECO:0000256" key="1">
    <source>
        <dbReference type="SAM" id="MobiDB-lite"/>
    </source>
</evidence>
<dbReference type="AlphaFoldDB" id="A0AAW0TC54"/>
<gene>
    <name evidence="2" type="ORF">O3P69_009253</name>
</gene>
<proteinExistence type="predicted"/>
<dbReference type="Proteomes" id="UP001487740">
    <property type="component" value="Unassembled WGS sequence"/>
</dbReference>
<reference evidence="2 3" key="1">
    <citation type="submission" date="2023-03" db="EMBL/GenBank/DDBJ databases">
        <title>High-quality genome of Scylla paramamosain provides insights in environmental adaptation.</title>
        <authorList>
            <person name="Zhang L."/>
        </authorList>
    </citation>
    <scope>NUCLEOTIDE SEQUENCE [LARGE SCALE GENOMIC DNA]</scope>
    <source>
        <strain evidence="2">LZ_2023a</strain>
        <tissue evidence="2">Muscle</tissue>
    </source>
</reference>
<protein>
    <submittedName>
        <fullName evidence="2">Uncharacterized protein</fullName>
    </submittedName>
</protein>
<evidence type="ECO:0000313" key="2">
    <source>
        <dbReference type="EMBL" id="KAK8384336.1"/>
    </source>
</evidence>
<keyword evidence="3" id="KW-1185">Reference proteome</keyword>
<comment type="caution">
    <text evidence="2">The sequence shown here is derived from an EMBL/GenBank/DDBJ whole genome shotgun (WGS) entry which is preliminary data.</text>
</comment>
<dbReference type="EMBL" id="JARAKH010000035">
    <property type="protein sequence ID" value="KAK8384336.1"/>
    <property type="molecule type" value="Genomic_DNA"/>
</dbReference>
<name>A0AAW0TC54_SCYPA</name>